<sequence>MVRVAVTNRARGKLGRLFFRCLLGEASLHILAHAVNNLCRSRCLVPLPDWLCKSVLSLKLYAAMASINWMFVEGLLLHSRIAVSVFQQDAPFKLYYLIGWGLPALCVLAWSLVMESRMRSHCWRGYGNSVFVWIISGPMMVALLVNTVFLINIIRILLTKLQSNTSIETMQLRKVSKATALLFPLLGITHLFFCINPRDDAHFESAYVICNALLQSSQGLSVSILYCFVNSEVQTAVRNAYMQAMIRRNPNRYSRGRGLSQSYSTYCEGSSLAPDLHPHMVGHKVAPMRKSLGAARRYSEVEVETLASIVGPPHAQPTIKWERNCYF</sequence>
<dbReference type="Proteomes" id="UP000821845">
    <property type="component" value="Chromosome 2"/>
</dbReference>
<gene>
    <name evidence="1" type="ORF">HPB50_015612</name>
</gene>
<proteinExistence type="predicted"/>
<evidence type="ECO:0000313" key="2">
    <source>
        <dbReference type="Proteomes" id="UP000821845"/>
    </source>
</evidence>
<keyword evidence="2" id="KW-1185">Reference proteome</keyword>
<dbReference type="EMBL" id="CM023482">
    <property type="protein sequence ID" value="KAH6939024.1"/>
    <property type="molecule type" value="Genomic_DNA"/>
</dbReference>
<organism evidence="1 2">
    <name type="scientific">Hyalomma asiaticum</name>
    <name type="common">Tick</name>
    <dbReference type="NCBI Taxonomy" id="266040"/>
    <lineage>
        <taxon>Eukaryota</taxon>
        <taxon>Metazoa</taxon>
        <taxon>Ecdysozoa</taxon>
        <taxon>Arthropoda</taxon>
        <taxon>Chelicerata</taxon>
        <taxon>Arachnida</taxon>
        <taxon>Acari</taxon>
        <taxon>Parasitiformes</taxon>
        <taxon>Ixodida</taxon>
        <taxon>Ixodoidea</taxon>
        <taxon>Ixodidae</taxon>
        <taxon>Hyalomminae</taxon>
        <taxon>Hyalomma</taxon>
    </lineage>
</organism>
<reference evidence="1" key="1">
    <citation type="submission" date="2020-05" db="EMBL/GenBank/DDBJ databases">
        <title>Large-scale comparative analyses of tick genomes elucidate their genetic diversity and vector capacities.</title>
        <authorList>
            <person name="Jia N."/>
            <person name="Wang J."/>
            <person name="Shi W."/>
            <person name="Du L."/>
            <person name="Sun Y."/>
            <person name="Zhan W."/>
            <person name="Jiang J."/>
            <person name="Wang Q."/>
            <person name="Zhang B."/>
            <person name="Ji P."/>
            <person name="Sakyi L.B."/>
            <person name="Cui X."/>
            <person name="Yuan T."/>
            <person name="Jiang B."/>
            <person name="Yang W."/>
            <person name="Lam T.T.-Y."/>
            <person name="Chang Q."/>
            <person name="Ding S."/>
            <person name="Wang X."/>
            <person name="Zhu J."/>
            <person name="Ruan X."/>
            <person name="Zhao L."/>
            <person name="Wei J."/>
            <person name="Que T."/>
            <person name="Du C."/>
            <person name="Cheng J."/>
            <person name="Dai P."/>
            <person name="Han X."/>
            <person name="Huang E."/>
            <person name="Gao Y."/>
            <person name="Liu J."/>
            <person name="Shao H."/>
            <person name="Ye R."/>
            <person name="Li L."/>
            <person name="Wei W."/>
            <person name="Wang X."/>
            <person name="Wang C."/>
            <person name="Yang T."/>
            <person name="Huo Q."/>
            <person name="Li W."/>
            <person name="Guo W."/>
            <person name="Chen H."/>
            <person name="Zhou L."/>
            <person name="Ni X."/>
            <person name="Tian J."/>
            <person name="Zhou Y."/>
            <person name="Sheng Y."/>
            <person name="Liu T."/>
            <person name="Pan Y."/>
            <person name="Xia L."/>
            <person name="Li J."/>
            <person name="Zhao F."/>
            <person name="Cao W."/>
        </authorList>
    </citation>
    <scope>NUCLEOTIDE SEQUENCE</scope>
    <source>
        <strain evidence="1">Hyas-2018</strain>
    </source>
</reference>
<name>A0ACB7T294_HYAAI</name>
<protein>
    <submittedName>
        <fullName evidence="1">Uncharacterized protein</fullName>
    </submittedName>
</protein>
<accession>A0ACB7T294</accession>
<comment type="caution">
    <text evidence="1">The sequence shown here is derived from an EMBL/GenBank/DDBJ whole genome shotgun (WGS) entry which is preliminary data.</text>
</comment>
<evidence type="ECO:0000313" key="1">
    <source>
        <dbReference type="EMBL" id="KAH6939024.1"/>
    </source>
</evidence>